<gene>
    <name evidence="8" type="ORF">GH815_06815</name>
</gene>
<keyword evidence="9" id="KW-1185">Reference proteome</keyword>
<evidence type="ECO:0000313" key="8">
    <source>
        <dbReference type="EMBL" id="MRH20699.1"/>
    </source>
</evidence>
<keyword evidence="4 7" id="KW-0812">Transmembrane</keyword>
<dbReference type="EMBL" id="WJPO01000007">
    <property type="protein sequence ID" value="MRH20699.1"/>
    <property type="molecule type" value="Genomic_DNA"/>
</dbReference>
<evidence type="ECO:0000256" key="7">
    <source>
        <dbReference type="RuleBase" id="RU003879"/>
    </source>
</evidence>
<dbReference type="InterPro" id="IPR003400">
    <property type="entry name" value="ExbD"/>
</dbReference>
<evidence type="ECO:0000256" key="4">
    <source>
        <dbReference type="ARBA" id="ARBA00022692"/>
    </source>
</evidence>
<dbReference type="AlphaFoldDB" id="A0A844BDK2"/>
<dbReference type="Proteomes" id="UP000466730">
    <property type="component" value="Unassembled WGS sequence"/>
</dbReference>
<evidence type="ECO:0000313" key="9">
    <source>
        <dbReference type="Proteomes" id="UP000466730"/>
    </source>
</evidence>
<sequence>MKRLPKRAGREPAIALINVVFLLLVFFLVAGSLARPLDADLRLVRVADLDGTPPPDALVLHPDGRVTRDGADTDPAAHVATLDEGARAVLRVLPDRAAAAADLVALGRALRAAGAERVVIVTERGLP</sequence>
<comment type="caution">
    <text evidence="8">The sequence shown here is derived from an EMBL/GenBank/DDBJ whole genome shotgun (WGS) entry which is preliminary data.</text>
</comment>
<dbReference type="Pfam" id="PF02472">
    <property type="entry name" value="ExbD"/>
    <property type="match status" value="1"/>
</dbReference>
<organism evidence="8 9">
    <name type="scientific">Rhodovulum strictum</name>
    <dbReference type="NCBI Taxonomy" id="58314"/>
    <lineage>
        <taxon>Bacteria</taxon>
        <taxon>Pseudomonadati</taxon>
        <taxon>Pseudomonadota</taxon>
        <taxon>Alphaproteobacteria</taxon>
        <taxon>Rhodobacterales</taxon>
        <taxon>Paracoccaceae</taxon>
        <taxon>Rhodovulum</taxon>
    </lineage>
</organism>
<dbReference type="GO" id="GO:0005886">
    <property type="term" value="C:plasma membrane"/>
    <property type="evidence" value="ECO:0007669"/>
    <property type="project" value="UniProtKB-SubCell"/>
</dbReference>
<evidence type="ECO:0000256" key="5">
    <source>
        <dbReference type="ARBA" id="ARBA00022989"/>
    </source>
</evidence>
<reference evidence="8 9" key="1">
    <citation type="submission" date="2019-11" db="EMBL/GenBank/DDBJ databases">
        <title>Draft Whole-Genome sequence of the marine photosynthetic bacterium Rhodovulum strictum DSM 11289.</title>
        <authorList>
            <person name="Kyndt J.A."/>
            <person name="Meyer T.E."/>
        </authorList>
    </citation>
    <scope>NUCLEOTIDE SEQUENCE [LARGE SCALE GENOMIC DNA]</scope>
    <source>
        <strain evidence="8 9">DSM 11289</strain>
    </source>
</reference>
<evidence type="ECO:0000256" key="6">
    <source>
        <dbReference type="ARBA" id="ARBA00023136"/>
    </source>
</evidence>
<keyword evidence="7" id="KW-0813">Transport</keyword>
<keyword evidence="5" id="KW-1133">Transmembrane helix</keyword>
<comment type="subcellular location">
    <subcellularLocation>
        <location evidence="1">Cell membrane</location>
        <topology evidence="1">Single-pass membrane protein</topology>
    </subcellularLocation>
    <subcellularLocation>
        <location evidence="7">Cell membrane</location>
        <topology evidence="7">Single-pass type II membrane protein</topology>
    </subcellularLocation>
</comment>
<evidence type="ECO:0000256" key="3">
    <source>
        <dbReference type="ARBA" id="ARBA00022475"/>
    </source>
</evidence>
<evidence type="ECO:0000256" key="2">
    <source>
        <dbReference type="ARBA" id="ARBA00005811"/>
    </source>
</evidence>
<dbReference type="OrthoDB" id="8479787at2"/>
<dbReference type="RefSeq" id="WP_153748004.1">
    <property type="nucleotide sequence ID" value="NZ_BAAADI010000049.1"/>
</dbReference>
<keyword evidence="3" id="KW-1003">Cell membrane</keyword>
<comment type="similarity">
    <text evidence="2 7">Belongs to the ExbD/TolR family.</text>
</comment>
<keyword evidence="7" id="KW-0653">Protein transport</keyword>
<evidence type="ECO:0000256" key="1">
    <source>
        <dbReference type="ARBA" id="ARBA00004162"/>
    </source>
</evidence>
<proteinExistence type="inferred from homology"/>
<dbReference type="GO" id="GO:0015031">
    <property type="term" value="P:protein transport"/>
    <property type="evidence" value="ECO:0007669"/>
    <property type="project" value="UniProtKB-KW"/>
</dbReference>
<protein>
    <submittedName>
        <fullName evidence="8">Biopolymer transporter ExbD</fullName>
    </submittedName>
</protein>
<dbReference type="GO" id="GO:0022857">
    <property type="term" value="F:transmembrane transporter activity"/>
    <property type="evidence" value="ECO:0007669"/>
    <property type="project" value="InterPro"/>
</dbReference>
<accession>A0A844BDK2</accession>
<name>A0A844BDK2_9RHOB</name>
<keyword evidence="6" id="KW-0472">Membrane</keyword>